<name>A0A8J4E954_9ACTN</name>
<dbReference type="InterPro" id="IPR050922">
    <property type="entry name" value="LytR/CpsA/Psr_CW_biosynth"/>
</dbReference>
<keyword evidence="3" id="KW-0472">Membrane</keyword>
<keyword evidence="3" id="KW-1133">Transmembrane helix</keyword>
<dbReference type="EMBL" id="BOPH01000015">
    <property type="protein sequence ID" value="GIJ66084.1"/>
    <property type="molecule type" value="Genomic_DNA"/>
</dbReference>
<protein>
    <recommendedName>
        <fullName evidence="4">Cell envelope-related transcriptional attenuator domain-containing protein</fullName>
    </recommendedName>
</protein>
<comment type="caution">
    <text evidence="5">The sequence shown here is derived from an EMBL/GenBank/DDBJ whole genome shotgun (WGS) entry which is preliminary data.</text>
</comment>
<accession>A0A8J4E954</accession>
<reference evidence="5" key="1">
    <citation type="submission" date="2021-01" db="EMBL/GenBank/DDBJ databases">
        <title>Whole genome shotgun sequence of Virgisporangium ochraceum NBRC 16418.</title>
        <authorList>
            <person name="Komaki H."/>
            <person name="Tamura T."/>
        </authorList>
    </citation>
    <scope>NUCLEOTIDE SEQUENCE</scope>
    <source>
        <strain evidence="5">NBRC 16418</strain>
    </source>
</reference>
<dbReference type="PANTHER" id="PTHR33392">
    <property type="entry name" value="POLYISOPRENYL-TEICHOIC ACID--PEPTIDOGLYCAN TEICHOIC ACID TRANSFERASE TAGU"/>
    <property type="match status" value="1"/>
</dbReference>
<keyword evidence="6" id="KW-1185">Reference proteome</keyword>
<feature type="transmembrane region" description="Helical" evidence="3">
    <location>
        <begin position="118"/>
        <end position="142"/>
    </location>
</feature>
<keyword evidence="3" id="KW-0812">Transmembrane</keyword>
<feature type="compositionally biased region" description="Low complexity" evidence="2">
    <location>
        <begin position="50"/>
        <end position="92"/>
    </location>
</feature>
<dbReference type="Pfam" id="PF03816">
    <property type="entry name" value="LytR_cpsA_psr"/>
    <property type="match status" value="1"/>
</dbReference>
<dbReference type="NCBIfam" id="TIGR00350">
    <property type="entry name" value="lytR_cpsA_psr"/>
    <property type="match status" value="1"/>
</dbReference>
<dbReference type="AlphaFoldDB" id="A0A8J4E954"/>
<feature type="domain" description="Cell envelope-related transcriptional attenuator" evidence="4">
    <location>
        <begin position="188"/>
        <end position="368"/>
    </location>
</feature>
<evidence type="ECO:0000256" key="1">
    <source>
        <dbReference type="ARBA" id="ARBA00006068"/>
    </source>
</evidence>
<dbReference type="Proteomes" id="UP000635606">
    <property type="component" value="Unassembled WGS sequence"/>
</dbReference>
<comment type="similarity">
    <text evidence="1">Belongs to the LytR/CpsA/Psr (LCP) family.</text>
</comment>
<evidence type="ECO:0000259" key="4">
    <source>
        <dbReference type="Pfam" id="PF03816"/>
    </source>
</evidence>
<organism evidence="5 6">
    <name type="scientific">Virgisporangium ochraceum</name>
    <dbReference type="NCBI Taxonomy" id="65505"/>
    <lineage>
        <taxon>Bacteria</taxon>
        <taxon>Bacillati</taxon>
        <taxon>Actinomycetota</taxon>
        <taxon>Actinomycetes</taxon>
        <taxon>Micromonosporales</taxon>
        <taxon>Micromonosporaceae</taxon>
        <taxon>Virgisporangium</taxon>
    </lineage>
</organism>
<proteinExistence type="inferred from homology"/>
<evidence type="ECO:0000256" key="3">
    <source>
        <dbReference type="SAM" id="Phobius"/>
    </source>
</evidence>
<evidence type="ECO:0000256" key="2">
    <source>
        <dbReference type="SAM" id="MobiDB-lite"/>
    </source>
</evidence>
<evidence type="ECO:0000313" key="6">
    <source>
        <dbReference type="Proteomes" id="UP000635606"/>
    </source>
</evidence>
<dbReference type="Gene3D" id="3.40.630.190">
    <property type="entry name" value="LCP protein"/>
    <property type="match status" value="1"/>
</dbReference>
<dbReference type="InterPro" id="IPR004474">
    <property type="entry name" value="LytR_CpsA_psr"/>
</dbReference>
<feature type="region of interest" description="Disordered" evidence="2">
    <location>
        <begin position="48"/>
        <end position="110"/>
    </location>
</feature>
<dbReference type="PANTHER" id="PTHR33392:SF6">
    <property type="entry name" value="POLYISOPRENYL-TEICHOIC ACID--PEPTIDOGLYCAN TEICHOIC ACID TRANSFERASE TAGU"/>
    <property type="match status" value="1"/>
</dbReference>
<dbReference type="RefSeq" id="WP_203926072.1">
    <property type="nucleotide sequence ID" value="NZ_BOPH01000015.1"/>
</dbReference>
<gene>
    <name evidence="5" type="ORF">Voc01_010010</name>
</gene>
<feature type="region of interest" description="Disordered" evidence="2">
    <location>
        <begin position="1"/>
        <end position="34"/>
    </location>
</feature>
<sequence length="468" mass="49666">MTQSQTRRQAYGPNAAAVGSAPGSVYGGRSGRTGDIYAEDEFGIEFETTGGRVARPAPPARASASVGNSRPTGNGRPPAGNGRPPTSGRPPTNGGGRRPPGSGAPAPRKRRDPLWARMMIIMGALLMLFSGGAIVGGKYLLYQATSGVEKAPLLGNAGAPTGAKALKGALNILMVGIDERPTGEDLVRADSILILHIPEDRKGAYLFSIPRDSFVEIPAYPKTNFRGSKEKVNSAFAHGWANGGGREGGFELLALTLQRLTGLRFNAGGIVDFHGFVGVVNALGGVDMCVDTKKPVVSEHFGTDPKTGKFKHPNDGGKPQVYQPGECRTFDGAHALDYVRQRKSLEDGDYGRARHQQQFFKALAKKAKEQGLGSNPKKTLDIIKAGGKTLTVDLRGASVDNWLFTVKDLADSDVVLLKANGGQFNSVRCNGEECEQLNQKTLDMFKAMADDTVGDFVLANPDFINQGG</sequence>
<evidence type="ECO:0000313" key="5">
    <source>
        <dbReference type="EMBL" id="GIJ66084.1"/>
    </source>
</evidence>